<dbReference type="Pfam" id="PF12833">
    <property type="entry name" value="HTH_18"/>
    <property type="match status" value="1"/>
</dbReference>
<dbReference type="EMBL" id="CADIJR010000089">
    <property type="protein sequence ID" value="CAB3704507.1"/>
    <property type="molecule type" value="Genomic_DNA"/>
</dbReference>
<dbReference type="GeneID" id="92901318"/>
<dbReference type="PROSITE" id="PS01124">
    <property type="entry name" value="HTH_ARAC_FAMILY_2"/>
    <property type="match status" value="1"/>
</dbReference>
<keyword evidence="7" id="KW-1185">Reference proteome</keyword>
<gene>
    <name evidence="6" type="primary">nimR_9</name>
    <name evidence="6" type="ORF">LMG26845_05425</name>
</gene>
<keyword evidence="1" id="KW-0678">Repressor</keyword>
<dbReference type="PANTHER" id="PTHR11019">
    <property type="entry name" value="HTH-TYPE TRANSCRIPTIONAL REGULATOR NIMR"/>
    <property type="match status" value="1"/>
</dbReference>
<evidence type="ECO:0000256" key="2">
    <source>
        <dbReference type="ARBA" id="ARBA00023015"/>
    </source>
</evidence>
<evidence type="ECO:0000259" key="5">
    <source>
        <dbReference type="PROSITE" id="PS01124"/>
    </source>
</evidence>
<dbReference type="AlphaFoldDB" id="A0A6J5BFF7"/>
<sequence length="269" mass="29353">MTAQNSTRGTRKSTNQVDYQWLDRPLGAMPKEYPDGHHSLPHQHPRDQLMYAVQGVMQVSAAGSVWLVPPRSALWMPAGVTHETRMRGRVSLRTAYIVPGLGAGRGPALTGVSPLLHELLLRAADMPMDYDPQGKDGLIAQLLMREIDWDGLAHLDMPWPADARLRAIHEHLLRQPADGDGLAAWAARLALSERTLARLFLRGTGLGFTAWRHRVRLMVALSRLAQGAPVGVVAHETGYATASAFAAMFKRLTGGLPSRYLAASAPAAR</sequence>
<dbReference type="FunFam" id="1.10.10.60:FF:000132">
    <property type="entry name" value="AraC family transcriptional regulator"/>
    <property type="match status" value="1"/>
</dbReference>
<dbReference type="SMART" id="SM00342">
    <property type="entry name" value="HTH_ARAC"/>
    <property type="match status" value="1"/>
</dbReference>
<evidence type="ECO:0000256" key="1">
    <source>
        <dbReference type="ARBA" id="ARBA00022491"/>
    </source>
</evidence>
<evidence type="ECO:0000313" key="7">
    <source>
        <dbReference type="Proteomes" id="UP000507979"/>
    </source>
</evidence>
<name>A0A6J5BFF7_9BURK</name>
<dbReference type="Proteomes" id="UP000507979">
    <property type="component" value="Unassembled WGS sequence"/>
</dbReference>
<accession>A0A6J5BFF7</accession>
<dbReference type="PROSITE" id="PS00041">
    <property type="entry name" value="HTH_ARAC_FAMILY_1"/>
    <property type="match status" value="1"/>
</dbReference>
<reference evidence="6 7" key="1">
    <citation type="submission" date="2020-04" db="EMBL/GenBank/DDBJ databases">
        <authorList>
            <person name="De Canck E."/>
        </authorList>
    </citation>
    <scope>NUCLEOTIDE SEQUENCE [LARGE SCALE GENOMIC DNA]</scope>
    <source>
        <strain evidence="6 7">LMG 26845</strain>
    </source>
</reference>
<keyword evidence="2" id="KW-0805">Transcription regulation</keyword>
<dbReference type="InterPro" id="IPR018060">
    <property type="entry name" value="HTH_AraC"/>
</dbReference>
<dbReference type="Gene3D" id="2.60.120.10">
    <property type="entry name" value="Jelly Rolls"/>
    <property type="match status" value="1"/>
</dbReference>
<dbReference type="CDD" id="cd06124">
    <property type="entry name" value="cupin_NimR-like_N"/>
    <property type="match status" value="1"/>
</dbReference>
<dbReference type="RefSeq" id="WP_180180216.1">
    <property type="nucleotide sequence ID" value="NZ_CADIJR010000089.1"/>
</dbReference>
<feature type="domain" description="HTH araC/xylS-type" evidence="5">
    <location>
        <begin position="162"/>
        <end position="263"/>
    </location>
</feature>
<keyword evidence="4" id="KW-0804">Transcription</keyword>
<protein>
    <submittedName>
        <fullName evidence="6">HTH-type transcriptional regulator NimR</fullName>
    </submittedName>
</protein>
<dbReference type="SUPFAM" id="SSF51182">
    <property type="entry name" value="RmlC-like cupins"/>
    <property type="match status" value="1"/>
</dbReference>
<evidence type="ECO:0000256" key="4">
    <source>
        <dbReference type="ARBA" id="ARBA00023163"/>
    </source>
</evidence>
<dbReference type="SUPFAM" id="SSF46689">
    <property type="entry name" value="Homeodomain-like"/>
    <property type="match status" value="2"/>
</dbReference>
<evidence type="ECO:0000313" key="6">
    <source>
        <dbReference type="EMBL" id="CAB3704507.1"/>
    </source>
</evidence>
<dbReference type="InterPro" id="IPR003313">
    <property type="entry name" value="AraC-bd"/>
</dbReference>
<dbReference type="Pfam" id="PF02311">
    <property type="entry name" value="AraC_binding"/>
    <property type="match status" value="1"/>
</dbReference>
<dbReference type="InterPro" id="IPR009057">
    <property type="entry name" value="Homeodomain-like_sf"/>
</dbReference>
<dbReference type="InterPro" id="IPR014710">
    <property type="entry name" value="RmlC-like_jellyroll"/>
</dbReference>
<dbReference type="InterPro" id="IPR018062">
    <property type="entry name" value="HTH_AraC-typ_CS"/>
</dbReference>
<organism evidence="6 7">
    <name type="scientific">Achromobacter insuavis</name>
    <dbReference type="NCBI Taxonomy" id="1287735"/>
    <lineage>
        <taxon>Bacteria</taxon>
        <taxon>Pseudomonadati</taxon>
        <taxon>Pseudomonadota</taxon>
        <taxon>Betaproteobacteria</taxon>
        <taxon>Burkholderiales</taxon>
        <taxon>Alcaligenaceae</taxon>
        <taxon>Achromobacter</taxon>
    </lineage>
</organism>
<dbReference type="GO" id="GO:0043565">
    <property type="term" value="F:sequence-specific DNA binding"/>
    <property type="evidence" value="ECO:0007669"/>
    <property type="project" value="InterPro"/>
</dbReference>
<keyword evidence="3" id="KW-0238">DNA-binding</keyword>
<dbReference type="GO" id="GO:0003700">
    <property type="term" value="F:DNA-binding transcription factor activity"/>
    <property type="evidence" value="ECO:0007669"/>
    <property type="project" value="InterPro"/>
</dbReference>
<dbReference type="PANTHER" id="PTHR11019:SF159">
    <property type="entry name" value="TRANSCRIPTIONAL REGULATOR-RELATED"/>
    <property type="match status" value="1"/>
</dbReference>
<dbReference type="Gene3D" id="1.10.10.60">
    <property type="entry name" value="Homeodomain-like"/>
    <property type="match status" value="1"/>
</dbReference>
<dbReference type="InterPro" id="IPR011051">
    <property type="entry name" value="RmlC_Cupin_sf"/>
</dbReference>
<evidence type="ECO:0000256" key="3">
    <source>
        <dbReference type="ARBA" id="ARBA00023125"/>
    </source>
</evidence>
<proteinExistence type="predicted"/>